<evidence type="ECO:0000313" key="2">
    <source>
        <dbReference type="EMBL" id="KAF6134180.1"/>
    </source>
</evidence>
<dbReference type="Proteomes" id="UP000541444">
    <property type="component" value="Unassembled WGS sequence"/>
</dbReference>
<protein>
    <recommendedName>
        <fullName evidence="1">RNase H type-1 domain-containing protein</fullName>
    </recommendedName>
</protein>
<dbReference type="PANTHER" id="PTHR47723:SF19">
    <property type="entry name" value="POLYNUCLEOTIDYL TRANSFERASE, RIBONUCLEASE H-LIKE SUPERFAMILY PROTEIN"/>
    <property type="match status" value="1"/>
</dbReference>
<dbReference type="GO" id="GO:0003676">
    <property type="term" value="F:nucleic acid binding"/>
    <property type="evidence" value="ECO:0007669"/>
    <property type="project" value="InterPro"/>
</dbReference>
<dbReference type="CDD" id="cd06222">
    <property type="entry name" value="RNase_H_like"/>
    <property type="match status" value="1"/>
</dbReference>
<dbReference type="OrthoDB" id="1938131at2759"/>
<dbReference type="Gene3D" id="3.30.420.10">
    <property type="entry name" value="Ribonuclease H-like superfamily/Ribonuclease H"/>
    <property type="match status" value="1"/>
</dbReference>
<dbReference type="AlphaFoldDB" id="A0A7J7KV01"/>
<name>A0A7J7KV01_9MAGN</name>
<evidence type="ECO:0000313" key="3">
    <source>
        <dbReference type="Proteomes" id="UP000541444"/>
    </source>
</evidence>
<feature type="domain" description="RNase H type-1" evidence="1">
    <location>
        <begin position="172"/>
        <end position="284"/>
    </location>
</feature>
<dbReference type="GO" id="GO:0004523">
    <property type="term" value="F:RNA-DNA hybrid ribonuclease activity"/>
    <property type="evidence" value="ECO:0007669"/>
    <property type="project" value="InterPro"/>
</dbReference>
<dbReference type="Pfam" id="PF13456">
    <property type="entry name" value="RVT_3"/>
    <property type="match status" value="1"/>
</dbReference>
<organism evidence="2 3">
    <name type="scientific">Kingdonia uniflora</name>
    <dbReference type="NCBI Taxonomy" id="39325"/>
    <lineage>
        <taxon>Eukaryota</taxon>
        <taxon>Viridiplantae</taxon>
        <taxon>Streptophyta</taxon>
        <taxon>Embryophyta</taxon>
        <taxon>Tracheophyta</taxon>
        <taxon>Spermatophyta</taxon>
        <taxon>Magnoliopsida</taxon>
        <taxon>Ranunculales</taxon>
        <taxon>Circaeasteraceae</taxon>
        <taxon>Kingdonia</taxon>
    </lineage>
</organism>
<dbReference type="PANTHER" id="PTHR47723">
    <property type="entry name" value="OS05G0353850 PROTEIN"/>
    <property type="match status" value="1"/>
</dbReference>
<accession>A0A7J7KV01</accession>
<dbReference type="EMBL" id="JACGCM010002890">
    <property type="protein sequence ID" value="KAF6134180.1"/>
    <property type="molecule type" value="Genomic_DNA"/>
</dbReference>
<sequence length="319" mass="36458">MDPCKKKDIIVSWEKCCRPMQEGGLGLTRFSDINITMLMKLAWNFITEGSLWANYMRAKFLTRAGDATAYYKQSSIWPGIKNILPDLIKESFWIIEKQKLIHEAQAVNNRISKVQILRPIHNPDKFSKGTMNNSVEDLSIFHQLGVPLKFKRPHRIRSCRCELPRFEEIKINCDGASLGNPGISGTGSVFRDHTGVVLGVYMKNIGVAYYLAECSSIISSLKNAMQRGWLQVFFVSGSKSAIDSFKSNKVPGKLQSEWTHLRSQLAIRFKHSWRECNFNADSCSIKAAAMPINTDSWIDGRTTFLYSIENQFQNYYRFD</sequence>
<keyword evidence="3" id="KW-1185">Reference proteome</keyword>
<comment type="caution">
    <text evidence="2">The sequence shown here is derived from an EMBL/GenBank/DDBJ whole genome shotgun (WGS) entry which is preliminary data.</text>
</comment>
<dbReference type="InterPro" id="IPR002156">
    <property type="entry name" value="RNaseH_domain"/>
</dbReference>
<dbReference type="InterPro" id="IPR012337">
    <property type="entry name" value="RNaseH-like_sf"/>
</dbReference>
<dbReference type="SUPFAM" id="SSF53098">
    <property type="entry name" value="Ribonuclease H-like"/>
    <property type="match status" value="1"/>
</dbReference>
<gene>
    <name evidence="2" type="ORF">GIB67_013577</name>
</gene>
<proteinExistence type="predicted"/>
<dbReference type="InterPro" id="IPR036397">
    <property type="entry name" value="RNaseH_sf"/>
</dbReference>
<dbReference type="InterPro" id="IPR053151">
    <property type="entry name" value="RNase_H-like"/>
</dbReference>
<reference evidence="2 3" key="1">
    <citation type="journal article" date="2020" name="IScience">
        <title>Genome Sequencing of the Endangered Kingdonia uniflora (Circaeasteraceae, Ranunculales) Reveals Potential Mechanisms of Evolutionary Specialization.</title>
        <authorList>
            <person name="Sun Y."/>
            <person name="Deng T."/>
            <person name="Zhang A."/>
            <person name="Moore M.J."/>
            <person name="Landis J.B."/>
            <person name="Lin N."/>
            <person name="Zhang H."/>
            <person name="Zhang X."/>
            <person name="Huang J."/>
            <person name="Zhang X."/>
            <person name="Sun H."/>
            <person name="Wang H."/>
        </authorList>
    </citation>
    <scope>NUCLEOTIDE SEQUENCE [LARGE SCALE GENOMIC DNA]</scope>
    <source>
        <strain evidence="2">TB1705</strain>
        <tissue evidence="2">Leaf</tissue>
    </source>
</reference>
<dbReference type="InterPro" id="IPR044730">
    <property type="entry name" value="RNase_H-like_dom_plant"/>
</dbReference>
<evidence type="ECO:0000259" key="1">
    <source>
        <dbReference type="Pfam" id="PF13456"/>
    </source>
</evidence>